<reference evidence="1" key="1">
    <citation type="journal article" date="2020" name="Stud. Mycol.">
        <title>101 Dothideomycetes genomes: a test case for predicting lifestyles and emergence of pathogens.</title>
        <authorList>
            <person name="Haridas S."/>
            <person name="Albert R."/>
            <person name="Binder M."/>
            <person name="Bloem J."/>
            <person name="Labutti K."/>
            <person name="Salamov A."/>
            <person name="Andreopoulos B."/>
            <person name="Baker S."/>
            <person name="Barry K."/>
            <person name="Bills G."/>
            <person name="Bluhm B."/>
            <person name="Cannon C."/>
            <person name="Castanera R."/>
            <person name="Culley D."/>
            <person name="Daum C."/>
            <person name="Ezra D."/>
            <person name="Gonzalez J."/>
            <person name="Henrissat B."/>
            <person name="Kuo A."/>
            <person name="Liang C."/>
            <person name="Lipzen A."/>
            <person name="Lutzoni F."/>
            <person name="Magnuson J."/>
            <person name="Mondo S."/>
            <person name="Nolan M."/>
            <person name="Ohm R."/>
            <person name="Pangilinan J."/>
            <person name="Park H.-J."/>
            <person name="Ramirez L."/>
            <person name="Alfaro M."/>
            <person name="Sun H."/>
            <person name="Tritt A."/>
            <person name="Yoshinaga Y."/>
            <person name="Zwiers L.-H."/>
            <person name="Turgeon B."/>
            <person name="Goodwin S."/>
            <person name="Spatafora J."/>
            <person name="Crous P."/>
            <person name="Grigoriev I."/>
        </authorList>
    </citation>
    <scope>NUCLEOTIDE SEQUENCE</scope>
    <source>
        <strain evidence="1">CBS 110217</strain>
    </source>
</reference>
<comment type="caution">
    <text evidence="1">The sequence shown here is derived from an EMBL/GenBank/DDBJ whole genome shotgun (WGS) entry which is preliminary data.</text>
</comment>
<protein>
    <submittedName>
        <fullName evidence="1">Uncharacterized protein</fullName>
    </submittedName>
</protein>
<evidence type="ECO:0000313" key="2">
    <source>
        <dbReference type="Proteomes" id="UP000799777"/>
    </source>
</evidence>
<keyword evidence="2" id="KW-1185">Reference proteome</keyword>
<dbReference type="OrthoDB" id="10600460at2759"/>
<sequence>MDCDSDGKLLEHSTYDAEFKNCFVRCWNEIADIHVIRQLNSGLLPPSLSSDRLSAIFEGQADGCDLWSLCNIMAQNGVDDVLQYYRYVTYNTIKLLRLFEQIIRSELVDDRSAEGNQDGATTPTLKPDLVEPFLKAFFSGLDPHLSIDLNLLADVDEELENYEFVIWWIIAMFCREPTTAWSDVGSRIQGLVCTWTGEKLVPLEVGLTQRLERVVVYLLINQTAGRLITGDKDMKEALWIFAESAAPLMHRGSEACD</sequence>
<gene>
    <name evidence="1" type="ORF">EK21DRAFT_85778</name>
</gene>
<accession>A0A9P4HI32</accession>
<dbReference type="EMBL" id="ML978163">
    <property type="protein sequence ID" value="KAF2033969.1"/>
    <property type="molecule type" value="Genomic_DNA"/>
</dbReference>
<dbReference type="Proteomes" id="UP000799777">
    <property type="component" value="Unassembled WGS sequence"/>
</dbReference>
<organism evidence="1 2">
    <name type="scientific">Setomelanomma holmii</name>
    <dbReference type="NCBI Taxonomy" id="210430"/>
    <lineage>
        <taxon>Eukaryota</taxon>
        <taxon>Fungi</taxon>
        <taxon>Dikarya</taxon>
        <taxon>Ascomycota</taxon>
        <taxon>Pezizomycotina</taxon>
        <taxon>Dothideomycetes</taxon>
        <taxon>Pleosporomycetidae</taxon>
        <taxon>Pleosporales</taxon>
        <taxon>Pleosporineae</taxon>
        <taxon>Phaeosphaeriaceae</taxon>
        <taxon>Setomelanomma</taxon>
    </lineage>
</organism>
<evidence type="ECO:0000313" key="1">
    <source>
        <dbReference type="EMBL" id="KAF2033969.1"/>
    </source>
</evidence>
<name>A0A9P4HI32_9PLEO</name>
<dbReference type="AlphaFoldDB" id="A0A9P4HI32"/>
<proteinExistence type="predicted"/>